<feature type="transmembrane region" description="Helical" evidence="1">
    <location>
        <begin position="27"/>
        <end position="46"/>
    </location>
</feature>
<organism evidence="2 3">
    <name type="scientific">Digitaria exilis</name>
    <dbReference type="NCBI Taxonomy" id="1010633"/>
    <lineage>
        <taxon>Eukaryota</taxon>
        <taxon>Viridiplantae</taxon>
        <taxon>Streptophyta</taxon>
        <taxon>Embryophyta</taxon>
        <taxon>Tracheophyta</taxon>
        <taxon>Spermatophyta</taxon>
        <taxon>Magnoliopsida</taxon>
        <taxon>Liliopsida</taxon>
        <taxon>Poales</taxon>
        <taxon>Poaceae</taxon>
        <taxon>PACMAD clade</taxon>
        <taxon>Panicoideae</taxon>
        <taxon>Panicodae</taxon>
        <taxon>Paniceae</taxon>
        <taxon>Anthephorinae</taxon>
        <taxon>Digitaria</taxon>
    </lineage>
</organism>
<reference evidence="2" key="1">
    <citation type="submission" date="2020-07" db="EMBL/GenBank/DDBJ databases">
        <title>Genome sequence and genetic diversity analysis of an under-domesticated orphan crop, white fonio (Digitaria exilis).</title>
        <authorList>
            <person name="Bennetzen J.L."/>
            <person name="Chen S."/>
            <person name="Ma X."/>
            <person name="Wang X."/>
            <person name="Yssel A.E.J."/>
            <person name="Chaluvadi S.R."/>
            <person name="Johnson M."/>
            <person name="Gangashetty P."/>
            <person name="Hamidou F."/>
            <person name="Sanogo M.D."/>
            <person name="Zwaenepoel A."/>
            <person name="Wallace J."/>
            <person name="Van De Peer Y."/>
            <person name="Van Deynze A."/>
        </authorList>
    </citation>
    <scope>NUCLEOTIDE SEQUENCE</scope>
    <source>
        <tissue evidence="2">Leaves</tissue>
    </source>
</reference>
<dbReference type="OrthoDB" id="41266at2759"/>
<comment type="caution">
    <text evidence="2">The sequence shown here is derived from an EMBL/GenBank/DDBJ whole genome shotgun (WGS) entry which is preliminary data.</text>
</comment>
<dbReference type="Gene3D" id="3.40.50.300">
    <property type="entry name" value="P-loop containing nucleotide triphosphate hydrolases"/>
    <property type="match status" value="1"/>
</dbReference>
<keyword evidence="1" id="KW-1133">Transmembrane helix</keyword>
<evidence type="ECO:0000313" key="3">
    <source>
        <dbReference type="Proteomes" id="UP000636709"/>
    </source>
</evidence>
<keyword evidence="1" id="KW-0812">Transmembrane</keyword>
<protein>
    <submittedName>
        <fullName evidence="2">Uncharacterized protein</fullName>
    </submittedName>
</protein>
<proteinExistence type="predicted"/>
<evidence type="ECO:0000313" key="2">
    <source>
        <dbReference type="EMBL" id="KAF8698713.1"/>
    </source>
</evidence>
<dbReference type="EMBL" id="JACEFO010001862">
    <property type="protein sequence ID" value="KAF8698713.1"/>
    <property type="molecule type" value="Genomic_DNA"/>
</dbReference>
<evidence type="ECO:0000256" key="1">
    <source>
        <dbReference type="SAM" id="Phobius"/>
    </source>
</evidence>
<keyword evidence="3" id="KW-1185">Reference proteome</keyword>
<dbReference type="AlphaFoldDB" id="A0A835BP09"/>
<keyword evidence="1" id="KW-0472">Membrane</keyword>
<name>A0A835BP09_9POAL</name>
<gene>
    <name evidence="2" type="ORF">HU200_034965</name>
</gene>
<sequence length="208" mass="23045">MDEWIRQAEVWVGQAESWIRQQPPEQIYVAAAVIALTILVFIAGVVSNLKFLLPCTVYPWHALEILVLLDGIEFTASCLKSSKSNTIVLSGLSGSGKTTLFHQLLDTILCSMLMTYAISSCQLRDGSSHQGTVTSMEENNDTFVLNSEKERNGKVRPVHIVMFLVTQGSNPSSMKSCLKQLGWFLLLTLKTSCLPCKMLPSNFHGLCF</sequence>
<dbReference type="Proteomes" id="UP000636709">
    <property type="component" value="Unassembled WGS sequence"/>
</dbReference>
<accession>A0A835BP09</accession>
<dbReference type="InterPro" id="IPR027417">
    <property type="entry name" value="P-loop_NTPase"/>
</dbReference>